<dbReference type="InterPro" id="IPR053295">
    <property type="entry name" value="Innate_immunity_reg"/>
</dbReference>
<dbReference type="SUPFAM" id="SSF56436">
    <property type="entry name" value="C-type lectin-like"/>
    <property type="match status" value="1"/>
</dbReference>
<keyword evidence="3" id="KW-1185">Reference proteome</keyword>
<dbReference type="PANTHER" id="PTHR47324:SF1">
    <property type="entry name" value="EGF-LIKE DOMAIN-CONTAINING PROTEIN-RELATED"/>
    <property type="match status" value="1"/>
</dbReference>
<sequence length="300" mass="33447">MTSSEWLQTSPDESNDLEELRRFRDILRSRSVELSDISSDYFAIQIGFGSPTKKQPVYASYEGVVTNDLKLIALIFQVYFPVDAYTQTVQIFASGYGKIIHIYDANGNEVEGSTLVQDTYTGWDIVELRKDCGDGWAKLGQHCFQFVVMKKNFTDAQAHCHAAGGILVDDLSDEMHHFLDNTAHGYSFWIGMYNNGSTYLWDRPDGVAPLPLTQDQQHWKGGGDAPSYDPNAACVYWDGDGTGNDTWTTGACGKEMAFVCEKHQYDGNRSPSKLGDGAVFLSSKKHSGFKKRLLGRACVR</sequence>
<feature type="domain" description="C-type lectin" evidence="1">
    <location>
        <begin position="139"/>
        <end position="261"/>
    </location>
</feature>
<name>A0A2G9TV07_TELCI</name>
<reference evidence="2 3" key="1">
    <citation type="submission" date="2015-09" db="EMBL/GenBank/DDBJ databases">
        <title>Draft genome of the parasitic nematode Teladorsagia circumcincta isolate WARC Sus (inbred).</title>
        <authorList>
            <person name="Mitreva M."/>
        </authorList>
    </citation>
    <scope>NUCLEOTIDE SEQUENCE [LARGE SCALE GENOMIC DNA]</scope>
    <source>
        <strain evidence="2 3">S</strain>
    </source>
</reference>
<evidence type="ECO:0000313" key="3">
    <source>
        <dbReference type="Proteomes" id="UP000230423"/>
    </source>
</evidence>
<dbReference type="AlphaFoldDB" id="A0A2G9TV07"/>
<evidence type="ECO:0000259" key="1">
    <source>
        <dbReference type="PROSITE" id="PS50041"/>
    </source>
</evidence>
<proteinExistence type="predicted"/>
<dbReference type="EMBL" id="KZ352920">
    <property type="protein sequence ID" value="PIO61856.1"/>
    <property type="molecule type" value="Genomic_DNA"/>
</dbReference>
<dbReference type="Proteomes" id="UP000230423">
    <property type="component" value="Unassembled WGS sequence"/>
</dbReference>
<dbReference type="InterPro" id="IPR016186">
    <property type="entry name" value="C-type_lectin-like/link_sf"/>
</dbReference>
<dbReference type="Pfam" id="PF00059">
    <property type="entry name" value="Lectin_C"/>
    <property type="match status" value="1"/>
</dbReference>
<dbReference type="PROSITE" id="PS50041">
    <property type="entry name" value="C_TYPE_LECTIN_2"/>
    <property type="match status" value="1"/>
</dbReference>
<dbReference type="PANTHER" id="PTHR47324">
    <property type="entry name" value="PROTEIN IRG-7-RELATED"/>
    <property type="match status" value="1"/>
</dbReference>
<dbReference type="OrthoDB" id="5781816at2759"/>
<protein>
    <submittedName>
        <fullName evidence="2">Lectin C-type domain protein</fullName>
    </submittedName>
</protein>
<evidence type="ECO:0000313" key="2">
    <source>
        <dbReference type="EMBL" id="PIO61856.1"/>
    </source>
</evidence>
<gene>
    <name evidence="2" type="ORF">TELCIR_16605</name>
</gene>
<accession>A0A2G9TV07</accession>
<dbReference type="SMART" id="SM00034">
    <property type="entry name" value="CLECT"/>
    <property type="match status" value="1"/>
</dbReference>
<dbReference type="Gene3D" id="3.10.100.10">
    <property type="entry name" value="Mannose-Binding Protein A, subunit A"/>
    <property type="match status" value="1"/>
</dbReference>
<dbReference type="CDD" id="cd00037">
    <property type="entry name" value="CLECT"/>
    <property type="match status" value="1"/>
</dbReference>
<dbReference type="InterPro" id="IPR001304">
    <property type="entry name" value="C-type_lectin-like"/>
</dbReference>
<organism evidence="2 3">
    <name type="scientific">Teladorsagia circumcincta</name>
    <name type="common">Brown stomach worm</name>
    <name type="synonym">Ostertagia circumcincta</name>
    <dbReference type="NCBI Taxonomy" id="45464"/>
    <lineage>
        <taxon>Eukaryota</taxon>
        <taxon>Metazoa</taxon>
        <taxon>Ecdysozoa</taxon>
        <taxon>Nematoda</taxon>
        <taxon>Chromadorea</taxon>
        <taxon>Rhabditida</taxon>
        <taxon>Rhabditina</taxon>
        <taxon>Rhabditomorpha</taxon>
        <taxon>Strongyloidea</taxon>
        <taxon>Trichostrongylidae</taxon>
        <taxon>Teladorsagia</taxon>
    </lineage>
</organism>
<dbReference type="InterPro" id="IPR016187">
    <property type="entry name" value="CTDL_fold"/>
</dbReference>